<keyword evidence="1" id="KW-0223">Dioxygenase</keyword>
<dbReference type="InterPro" id="IPR008775">
    <property type="entry name" value="Phytyl_CoA_dOase-like"/>
</dbReference>
<dbReference type="Pfam" id="PF05721">
    <property type="entry name" value="PhyH"/>
    <property type="match status" value="1"/>
</dbReference>
<accession>A0A7D5NC83</accession>
<dbReference type="KEGG" id="acog:HWD57_13735"/>
<protein>
    <submittedName>
        <fullName evidence="1">Phytanoyl-CoA dioxygenase family protein</fullName>
    </submittedName>
</protein>
<dbReference type="PANTHER" id="PTHR20883">
    <property type="entry name" value="PHYTANOYL-COA DIOXYGENASE DOMAIN CONTAINING 1"/>
    <property type="match status" value="1"/>
</dbReference>
<dbReference type="SUPFAM" id="SSF51197">
    <property type="entry name" value="Clavaminate synthase-like"/>
    <property type="match status" value="1"/>
</dbReference>
<proteinExistence type="predicted"/>
<name>A0A7D5NC83_9PROT</name>
<dbReference type="GO" id="GO:0016706">
    <property type="term" value="F:2-oxoglutarate-dependent dioxygenase activity"/>
    <property type="evidence" value="ECO:0007669"/>
    <property type="project" value="UniProtKB-ARBA"/>
</dbReference>
<organism evidence="1 2">
    <name type="scientific">Candidatus Accumulibacter cognatus</name>
    <dbReference type="NCBI Taxonomy" id="2954383"/>
    <lineage>
        <taxon>Bacteria</taxon>
        <taxon>Pseudomonadati</taxon>
        <taxon>Pseudomonadota</taxon>
        <taxon>Betaproteobacteria</taxon>
        <taxon>Candidatus Accumulibacter</taxon>
    </lineage>
</organism>
<sequence length="278" mass="30828">MTSIGRHHTEFVRDGVTVVRGAFDPGGMQLAERAYRWSMEHPGPNANRVLGGQPGSFYQDHANPSAWPAYRPLLYGTSLTDLVADLMGSRSLWLLYEQIWLKHGGETQRTPWHQDLSYVPMAGDHLATAWLNLDPVPRERSLEFVLGSHRGPLYNPTAFDPVDPVAAMFAPGVWPSLPDIEAQRARWPIVSWDVNPGDLVVFHPAMLHGGAPTRANERRRTISLRFFGDDACCAARPEAGLCEVDKLTGEEACNDPMAAMARQSPGAPFRHPGFVQLR</sequence>
<dbReference type="Gene3D" id="2.60.120.620">
    <property type="entry name" value="q2cbj1_9rhob like domain"/>
    <property type="match status" value="1"/>
</dbReference>
<dbReference type="Proteomes" id="UP000509684">
    <property type="component" value="Chromosome"/>
</dbReference>
<reference evidence="1 2" key="1">
    <citation type="journal article" date="2019" name="Microbiome">
        <title>Annotated bacterial chromosomes from frame-shift-corrected long-read metagenomic data.</title>
        <authorList>
            <person name="Arumugam K."/>
            <person name="Bagci C."/>
            <person name="Bessarab I."/>
            <person name="Beier S."/>
            <person name="Buchfink B."/>
            <person name="Gorska A."/>
            <person name="Qiu G."/>
            <person name="Huson D.H."/>
            <person name="Williams R.B.H."/>
        </authorList>
    </citation>
    <scope>NUCLEOTIDE SEQUENCE [LARGE SCALE GENOMIC DNA]</scope>
    <source>
        <strain evidence="1">SSA1</strain>
    </source>
</reference>
<dbReference type="PANTHER" id="PTHR20883:SF49">
    <property type="entry name" value="PHYTANOYL-COA DIOXYGENASE"/>
    <property type="match status" value="1"/>
</dbReference>
<evidence type="ECO:0000313" key="1">
    <source>
        <dbReference type="EMBL" id="QLH50730.1"/>
    </source>
</evidence>
<keyword evidence="1" id="KW-0560">Oxidoreductase</keyword>
<evidence type="ECO:0000313" key="2">
    <source>
        <dbReference type="Proteomes" id="UP000509684"/>
    </source>
</evidence>
<dbReference type="AlphaFoldDB" id="A0A7D5NC83"/>
<dbReference type="EMBL" id="CP058708">
    <property type="protein sequence ID" value="QLH50730.1"/>
    <property type="molecule type" value="Genomic_DNA"/>
</dbReference>
<dbReference type="GO" id="GO:0005506">
    <property type="term" value="F:iron ion binding"/>
    <property type="evidence" value="ECO:0007669"/>
    <property type="project" value="UniProtKB-ARBA"/>
</dbReference>
<gene>
    <name evidence="1" type="ORF">HWD57_13735</name>
</gene>